<evidence type="ECO:0000313" key="8">
    <source>
        <dbReference type="Proteomes" id="UP000887127"/>
    </source>
</evidence>
<evidence type="ECO:0000256" key="4">
    <source>
        <dbReference type="ARBA" id="ARBA00023136"/>
    </source>
</evidence>
<dbReference type="EMBL" id="BKBI01000005">
    <property type="protein sequence ID" value="GEQ35393.1"/>
    <property type="molecule type" value="Genomic_DNA"/>
</dbReference>
<feature type="transmembrane region" description="Helical" evidence="5">
    <location>
        <begin position="53"/>
        <end position="74"/>
    </location>
</feature>
<accession>A0AAV3WSA8</accession>
<keyword evidence="3 5" id="KW-1133">Transmembrane helix</keyword>
<gene>
    <name evidence="7" type="ORF">M132T_09010</name>
</gene>
<evidence type="ECO:0000259" key="6">
    <source>
        <dbReference type="Pfam" id="PF06271"/>
    </source>
</evidence>
<sequence>MVKNNSIQFKSRVKELAVDYVVILLYLVGLLLLNLFFYFFILDGIPQLTVFQSQMIATIESVIPVVLIFSLLDYKKPYGTYGKRVAGLRVQYKNHTFSRSLIRNTIKFLPWQLAHIGVVDGIYSEFTTLNSILFTNAGIALAILLLCMGIFRKDKRHLGDLLAGTQVISIKEPQKSLSD</sequence>
<evidence type="ECO:0000256" key="3">
    <source>
        <dbReference type="ARBA" id="ARBA00022989"/>
    </source>
</evidence>
<evidence type="ECO:0000256" key="2">
    <source>
        <dbReference type="ARBA" id="ARBA00022692"/>
    </source>
</evidence>
<dbReference type="AlphaFoldDB" id="A0AAV3WSA8"/>
<proteinExistence type="predicted"/>
<dbReference type="Pfam" id="PF06271">
    <property type="entry name" value="RDD"/>
    <property type="match status" value="1"/>
</dbReference>
<feature type="domain" description="RDD" evidence="6">
    <location>
        <begin position="17"/>
        <end position="164"/>
    </location>
</feature>
<keyword evidence="2 5" id="KW-0812">Transmembrane</keyword>
<comment type="caution">
    <text evidence="7">The sequence shown here is derived from an EMBL/GenBank/DDBJ whole genome shotgun (WGS) entry which is preliminary data.</text>
</comment>
<organism evidence="7 8">
    <name type="scientific">Marinilactibacillus psychrotolerans</name>
    <dbReference type="NCBI Taxonomy" id="191770"/>
    <lineage>
        <taxon>Bacteria</taxon>
        <taxon>Bacillati</taxon>
        <taxon>Bacillota</taxon>
        <taxon>Bacilli</taxon>
        <taxon>Lactobacillales</taxon>
        <taxon>Carnobacteriaceae</taxon>
        <taxon>Marinilactibacillus</taxon>
    </lineage>
</organism>
<evidence type="ECO:0000313" key="7">
    <source>
        <dbReference type="EMBL" id="GEQ35393.1"/>
    </source>
</evidence>
<dbReference type="GO" id="GO:0016020">
    <property type="term" value="C:membrane"/>
    <property type="evidence" value="ECO:0007669"/>
    <property type="project" value="UniProtKB-SubCell"/>
</dbReference>
<reference evidence="7" key="1">
    <citation type="submission" date="2019-08" db="EMBL/GenBank/DDBJ databases">
        <title>Marinilactibacillus psychrotolerans M13-2T whole genome sequencing project.</title>
        <authorList>
            <person name="Ishikawa M."/>
            <person name="Suzuki T."/>
            <person name="Matsutani M."/>
        </authorList>
    </citation>
    <scope>NUCLEOTIDE SEQUENCE</scope>
    <source>
        <strain evidence="7">M13-2T</strain>
    </source>
</reference>
<feature type="transmembrane region" description="Helical" evidence="5">
    <location>
        <begin position="20"/>
        <end position="41"/>
    </location>
</feature>
<dbReference type="RefSeq" id="WP_091763136.1">
    <property type="nucleotide sequence ID" value="NZ_BJVX01000023.1"/>
</dbReference>
<dbReference type="GeneID" id="96912252"/>
<dbReference type="Proteomes" id="UP000887127">
    <property type="component" value="Unassembled WGS sequence"/>
</dbReference>
<feature type="transmembrane region" description="Helical" evidence="5">
    <location>
        <begin position="132"/>
        <end position="151"/>
    </location>
</feature>
<comment type="subcellular location">
    <subcellularLocation>
        <location evidence="1">Membrane</location>
        <topology evidence="1">Multi-pass membrane protein</topology>
    </subcellularLocation>
</comment>
<evidence type="ECO:0000256" key="5">
    <source>
        <dbReference type="SAM" id="Phobius"/>
    </source>
</evidence>
<protein>
    <submittedName>
        <fullName evidence="7">RDD family protein</fullName>
    </submittedName>
</protein>
<name>A0AAV3WSA8_9LACT</name>
<dbReference type="InterPro" id="IPR010432">
    <property type="entry name" value="RDD"/>
</dbReference>
<evidence type="ECO:0000256" key="1">
    <source>
        <dbReference type="ARBA" id="ARBA00004141"/>
    </source>
</evidence>
<keyword evidence="4 5" id="KW-0472">Membrane</keyword>